<feature type="transmembrane region" description="Helical" evidence="1">
    <location>
        <begin position="32"/>
        <end position="52"/>
    </location>
</feature>
<sequence length="61" mass="6451">MVSRENAIILACVVPTTVAYFALTSLTDWPGWTYTAVLLGFGVVLPSLLVGYDSTRGEASG</sequence>
<dbReference type="Proteomes" id="UP000054387">
    <property type="component" value="Unassembled WGS sequence"/>
</dbReference>
<keyword evidence="1" id="KW-1133">Transmembrane helix</keyword>
<name>A0A0W1R536_9EURY</name>
<reference evidence="2 3" key="1">
    <citation type="submission" date="2015-12" db="EMBL/GenBank/DDBJ databases">
        <title>Haloprofundus marisrubri gen. nov., sp. nov., an extremely halophilic archaeon isolated from the Discovery deep brine-seawater interface in the Red Sea.</title>
        <authorList>
            <person name="Zhang G."/>
            <person name="Stingl U."/>
            <person name="Rashid M."/>
        </authorList>
    </citation>
    <scope>NUCLEOTIDE SEQUENCE [LARGE SCALE GENOMIC DNA]</scope>
    <source>
        <strain evidence="2 3">SB9</strain>
    </source>
</reference>
<dbReference type="AlphaFoldDB" id="A0A0W1R536"/>
<keyword evidence="1" id="KW-0472">Membrane</keyword>
<feature type="transmembrane region" description="Helical" evidence="1">
    <location>
        <begin position="7"/>
        <end position="26"/>
    </location>
</feature>
<keyword evidence="3" id="KW-1185">Reference proteome</keyword>
<comment type="caution">
    <text evidence="2">The sequence shown here is derived from an EMBL/GenBank/DDBJ whole genome shotgun (WGS) entry which is preliminary data.</text>
</comment>
<dbReference type="RefSeq" id="WP_058582805.1">
    <property type="nucleotide sequence ID" value="NZ_LOPU01000030.1"/>
</dbReference>
<accession>A0A0W1R536</accession>
<dbReference type="InterPro" id="IPR058293">
    <property type="entry name" value="DUF7987"/>
</dbReference>
<protein>
    <submittedName>
        <fullName evidence="2">Uncharacterized protein</fullName>
    </submittedName>
</protein>
<evidence type="ECO:0000313" key="2">
    <source>
        <dbReference type="EMBL" id="KTG08521.1"/>
    </source>
</evidence>
<dbReference type="Pfam" id="PF25949">
    <property type="entry name" value="DUF7987"/>
    <property type="match status" value="1"/>
</dbReference>
<evidence type="ECO:0000313" key="3">
    <source>
        <dbReference type="Proteomes" id="UP000054387"/>
    </source>
</evidence>
<dbReference type="EMBL" id="LOPU01000030">
    <property type="protein sequence ID" value="KTG08521.1"/>
    <property type="molecule type" value="Genomic_DNA"/>
</dbReference>
<keyword evidence="1" id="KW-0812">Transmembrane</keyword>
<gene>
    <name evidence="2" type="ORF">AUR64_17740</name>
</gene>
<proteinExistence type="predicted"/>
<evidence type="ECO:0000256" key="1">
    <source>
        <dbReference type="SAM" id="Phobius"/>
    </source>
</evidence>
<organism evidence="2 3">
    <name type="scientific">Haloprofundus marisrubri</name>
    <dbReference type="NCBI Taxonomy" id="1514971"/>
    <lineage>
        <taxon>Archaea</taxon>
        <taxon>Methanobacteriati</taxon>
        <taxon>Methanobacteriota</taxon>
        <taxon>Stenosarchaea group</taxon>
        <taxon>Halobacteria</taxon>
        <taxon>Halobacteriales</taxon>
        <taxon>Haloferacaceae</taxon>
        <taxon>Haloprofundus</taxon>
    </lineage>
</organism>
<dbReference type="OrthoDB" id="328361at2157"/>